<dbReference type="InterPro" id="IPR036927">
    <property type="entry name" value="Cyt_c_oxase-like_su1_sf"/>
</dbReference>
<feature type="transmembrane region" description="Helical" evidence="1">
    <location>
        <begin position="99"/>
        <end position="119"/>
    </location>
</feature>
<keyword evidence="1" id="KW-0472">Membrane</keyword>
<dbReference type="RefSeq" id="WP_201166118.1">
    <property type="nucleotide sequence ID" value="NZ_JAEPWM010000001.1"/>
</dbReference>
<keyword evidence="3" id="KW-1185">Reference proteome</keyword>
<protein>
    <recommendedName>
        <fullName evidence="4">Cytochrome-c oxidase</fullName>
    </recommendedName>
</protein>
<sequence>MKNIDGLFMRLAAIWFLAGVAFGIGMAASHDHGMFPVHAHINLLGWVSMSIFAAFYRAWPKAAAATLARWHFWLYVPAHFVMMVALALLYRGVSAIEPLAAVASIVVALGVVCFAVLVWQQTAPAAREQRAHIPEGAGVAGGGAPN</sequence>
<keyword evidence="1" id="KW-1133">Transmembrane helix</keyword>
<dbReference type="Gene3D" id="1.20.210.10">
    <property type="entry name" value="Cytochrome c oxidase-like, subunit I domain"/>
    <property type="match status" value="1"/>
</dbReference>
<evidence type="ECO:0000313" key="3">
    <source>
        <dbReference type="Proteomes" id="UP000630528"/>
    </source>
</evidence>
<evidence type="ECO:0008006" key="4">
    <source>
        <dbReference type="Google" id="ProtNLM"/>
    </source>
</evidence>
<comment type="caution">
    <text evidence="2">The sequence shown here is derived from an EMBL/GenBank/DDBJ whole genome shotgun (WGS) entry which is preliminary data.</text>
</comment>
<feature type="transmembrane region" description="Helical" evidence="1">
    <location>
        <begin position="43"/>
        <end position="60"/>
    </location>
</feature>
<feature type="transmembrane region" description="Helical" evidence="1">
    <location>
        <begin position="72"/>
        <end position="93"/>
    </location>
</feature>
<reference evidence="2" key="2">
    <citation type="submission" date="2021-01" db="EMBL/GenBank/DDBJ databases">
        <authorList>
            <person name="Kang M."/>
        </authorList>
    </citation>
    <scope>NUCLEOTIDE SEQUENCE</scope>
    <source>
        <strain evidence="2">KACC 17527</strain>
    </source>
</reference>
<reference evidence="2" key="1">
    <citation type="journal article" date="2012" name="J. Microbiol. Biotechnol.">
        <title>Ramlibacter ginsenosidimutans sp. nov., with ginsenoside-converting activity.</title>
        <authorList>
            <person name="Wang L."/>
            <person name="An D.S."/>
            <person name="Kim S.G."/>
            <person name="Jin F.X."/>
            <person name="Kim S.C."/>
            <person name="Lee S.T."/>
            <person name="Im W.T."/>
        </authorList>
    </citation>
    <scope>NUCLEOTIDE SEQUENCE</scope>
    <source>
        <strain evidence="2">KACC 17527</strain>
    </source>
</reference>
<gene>
    <name evidence="2" type="ORF">JJB11_01415</name>
</gene>
<evidence type="ECO:0000256" key="1">
    <source>
        <dbReference type="SAM" id="Phobius"/>
    </source>
</evidence>
<keyword evidence="1" id="KW-0812">Transmembrane</keyword>
<proteinExistence type="predicted"/>
<evidence type="ECO:0000313" key="2">
    <source>
        <dbReference type="EMBL" id="MBK6004735.1"/>
    </source>
</evidence>
<organism evidence="2 3">
    <name type="scientific">Ramlibacter ginsenosidimutans</name>
    <dbReference type="NCBI Taxonomy" id="502333"/>
    <lineage>
        <taxon>Bacteria</taxon>
        <taxon>Pseudomonadati</taxon>
        <taxon>Pseudomonadota</taxon>
        <taxon>Betaproteobacteria</taxon>
        <taxon>Burkholderiales</taxon>
        <taxon>Comamonadaceae</taxon>
        <taxon>Ramlibacter</taxon>
    </lineage>
</organism>
<dbReference type="AlphaFoldDB" id="A0A934TPC7"/>
<dbReference type="SUPFAM" id="SSF81442">
    <property type="entry name" value="Cytochrome c oxidase subunit I-like"/>
    <property type="match status" value="1"/>
</dbReference>
<name>A0A934TPC7_9BURK</name>
<dbReference type="EMBL" id="JAEPWM010000001">
    <property type="protein sequence ID" value="MBK6004735.1"/>
    <property type="molecule type" value="Genomic_DNA"/>
</dbReference>
<accession>A0A934TPC7</accession>
<dbReference type="Proteomes" id="UP000630528">
    <property type="component" value="Unassembled WGS sequence"/>
</dbReference>